<feature type="domain" description="Activator of Hsp90 ATPase homologue 1/2-like C-terminal" evidence="2">
    <location>
        <begin position="50"/>
        <end position="124"/>
    </location>
</feature>
<dbReference type="SUPFAM" id="SSF55961">
    <property type="entry name" value="Bet v1-like"/>
    <property type="match status" value="1"/>
</dbReference>
<dbReference type="AlphaFoldDB" id="H0JV87"/>
<name>H0JV87_9NOCA</name>
<dbReference type="EMBL" id="AHBW01000052">
    <property type="protein sequence ID" value="EHK81886.1"/>
    <property type="molecule type" value="Genomic_DNA"/>
</dbReference>
<dbReference type="InterPro" id="IPR023393">
    <property type="entry name" value="START-like_dom_sf"/>
</dbReference>
<proteinExistence type="inferred from homology"/>
<gene>
    <name evidence="3" type="ORF">AK37_18108</name>
</gene>
<evidence type="ECO:0000259" key="2">
    <source>
        <dbReference type="Pfam" id="PF08327"/>
    </source>
</evidence>
<dbReference type="InterPro" id="IPR013538">
    <property type="entry name" value="ASHA1/2-like_C"/>
</dbReference>
<protein>
    <submittedName>
        <fullName evidence="3">Activator of Hsp90 ATPase 1 family protein</fullName>
    </submittedName>
</protein>
<reference evidence="3 4" key="1">
    <citation type="submission" date="2011-12" db="EMBL/GenBank/DDBJ databases">
        <authorList>
            <person name="Kriszt B."/>
            <person name="Tancsics A."/>
            <person name="Cserhati M."/>
            <person name="Toth A."/>
            <person name="Nagy I."/>
            <person name="Horvath B."/>
            <person name="Tamura T."/>
            <person name="Kukolya J."/>
            <person name="Szoboszlay S."/>
        </authorList>
    </citation>
    <scope>NUCLEOTIDE SEQUENCE [LARGE SCALE GENOMIC DNA]</scope>
    <source>
        <strain evidence="3 4">AK37</strain>
    </source>
</reference>
<dbReference type="PATRIC" id="fig|1114960.4.peg.3693"/>
<evidence type="ECO:0000313" key="3">
    <source>
        <dbReference type="EMBL" id="EHK81886.1"/>
    </source>
</evidence>
<dbReference type="Proteomes" id="UP000005064">
    <property type="component" value="Unassembled WGS sequence"/>
</dbReference>
<organism evidence="3 4">
    <name type="scientific">Rhodococcus pyridinivorans AK37</name>
    <dbReference type="NCBI Taxonomy" id="1114960"/>
    <lineage>
        <taxon>Bacteria</taxon>
        <taxon>Bacillati</taxon>
        <taxon>Actinomycetota</taxon>
        <taxon>Actinomycetes</taxon>
        <taxon>Mycobacteriales</taxon>
        <taxon>Nocardiaceae</taxon>
        <taxon>Rhodococcus</taxon>
    </lineage>
</organism>
<evidence type="ECO:0000256" key="1">
    <source>
        <dbReference type="ARBA" id="ARBA00006817"/>
    </source>
</evidence>
<dbReference type="Pfam" id="PF08327">
    <property type="entry name" value="AHSA1"/>
    <property type="match status" value="1"/>
</dbReference>
<sequence length="155" mass="18091">MPVGNSTAIRLRTRDAQRRPVHLKPARLEMLTSWIDRYRLVKEQQFRGLDAVAQWLGPRGLEMKIEEYDLRTGGSYRYEHSDDSGSYRFASVFHTVRENEFIVQTFEYLGFPDVVSLETLTFVDLGNVPASWSAIPCTRDRRPATAWRKRVWRPA</sequence>
<comment type="caution">
    <text evidence="3">The sequence shown here is derived from an EMBL/GenBank/DDBJ whole genome shotgun (WGS) entry which is preliminary data.</text>
</comment>
<evidence type="ECO:0000313" key="4">
    <source>
        <dbReference type="Proteomes" id="UP000005064"/>
    </source>
</evidence>
<dbReference type="Gene3D" id="3.30.530.20">
    <property type="match status" value="1"/>
</dbReference>
<comment type="similarity">
    <text evidence="1">Belongs to the AHA1 family.</text>
</comment>
<accession>H0JV87</accession>